<evidence type="ECO:0000256" key="10">
    <source>
        <dbReference type="ARBA" id="ARBA00023128"/>
    </source>
</evidence>
<keyword evidence="10" id="KW-0496">Mitochondrion</keyword>
<dbReference type="EMBL" id="JTDF01002758">
    <property type="protein sequence ID" value="KAF8568476.1"/>
    <property type="molecule type" value="Genomic_DNA"/>
</dbReference>
<evidence type="ECO:0000256" key="6">
    <source>
        <dbReference type="ARBA" id="ARBA00022490"/>
    </source>
</evidence>
<dbReference type="GO" id="GO:0035695">
    <property type="term" value="P:mitophagy by internal vacuole formation"/>
    <property type="evidence" value="ECO:0007669"/>
    <property type="project" value="TreeGrafter"/>
</dbReference>
<keyword evidence="17" id="KW-1185">Reference proteome</keyword>
<dbReference type="AlphaFoldDB" id="A0A8T0DMB4"/>
<evidence type="ECO:0000256" key="14">
    <source>
        <dbReference type="SAM" id="MobiDB-lite"/>
    </source>
</evidence>
<dbReference type="Pfam" id="PF16026">
    <property type="entry name" value="MIEAP"/>
    <property type="match status" value="1"/>
</dbReference>
<evidence type="ECO:0000256" key="8">
    <source>
        <dbReference type="ARBA" id="ARBA00023054"/>
    </source>
</evidence>
<dbReference type="GO" id="GO:0005741">
    <property type="term" value="C:mitochondrial outer membrane"/>
    <property type="evidence" value="ECO:0007669"/>
    <property type="project" value="UniProtKB-SubCell"/>
</dbReference>
<proteinExistence type="inferred from homology"/>
<evidence type="ECO:0000313" key="17">
    <source>
        <dbReference type="Proteomes" id="UP000699462"/>
    </source>
</evidence>
<comment type="subcellular location">
    <subcellularLocation>
        <location evidence="3">Cytoplasm</location>
    </subcellularLocation>
    <subcellularLocation>
        <location evidence="2">Mitochondrion matrix</location>
    </subcellularLocation>
    <subcellularLocation>
        <location evidence="1">Mitochondrion outer membrane</location>
    </subcellularLocation>
</comment>
<sequence length="505" mass="56635">MTEPLRQLVNSSAFIILQENLEKWLTIYDQNTCDENIASGCEIIELNARLQSQLFRLLGICASEGGIYGGASAIKSRLLPLLGSGFFVSGLTPSTSLSVLASTSAKASELDDIKKAYSKSLEKLESDFRASCRENSRLKSELENSKHGATQKRVDALRNELDDQNSKCYQSRLQSLEEENQRLQKKLMQKTHLETDERRGTTTVDKNDANSDEKIEPYQVEPVASPVSGISPLSSHDPLQRSRHQLAVMRYNELFSGGRIEAMGILRRHLDDHDMNQCIIFHAVMEAFNVAKAHFRIYRNRVRAKLASATSPPSIENLDELVQSHINVHATYAVDVASMTEEVKIAMERLVPRLRVPSTALGFSVINEFIQDACKLAWECCTLAQPLDVYRPVYANEVIDDAKYRRSHDSSYSAVLVHHHIWPCLVQNGSVIAKGEVCTKRGRTAYGVYDTPPESENVSGRSRTHANTRSCSPVLRTASPGTRSLRSLQRLERQLGRTAVRQYLR</sequence>
<keyword evidence="7" id="KW-1000">Mitochondrion outer membrane</keyword>
<dbReference type="Proteomes" id="UP000699462">
    <property type="component" value="Unassembled WGS sequence"/>
</dbReference>
<evidence type="ECO:0000256" key="5">
    <source>
        <dbReference type="ARBA" id="ARBA00019863"/>
    </source>
</evidence>
<protein>
    <recommendedName>
        <fullName evidence="5">Mitochondria-eating protein</fullName>
    </recommendedName>
    <alternativeName>
        <fullName evidence="12">Spermatogenesis-associated protein 18</fullName>
    </alternativeName>
</protein>
<keyword evidence="11" id="KW-0472">Membrane</keyword>
<evidence type="ECO:0000256" key="13">
    <source>
        <dbReference type="SAM" id="Coils"/>
    </source>
</evidence>
<gene>
    <name evidence="16" type="ORF">P879_05351</name>
</gene>
<evidence type="ECO:0000256" key="11">
    <source>
        <dbReference type="ARBA" id="ARBA00023136"/>
    </source>
</evidence>
<evidence type="ECO:0000256" key="7">
    <source>
        <dbReference type="ARBA" id="ARBA00022787"/>
    </source>
</evidence>
<evidence type="ECO:0000256" key="4">
    <source>
        <dbReference type="ARBA" id="ARBA00008233"/>
    </source>
</evidence>
<evidence type="ECO:0000256" key="2">
    <source>
        <dbReference type="ARBA" id="ARBA00004305"/>
    </source>
</evidence>
<feature type="domain" description="Mitochondria-eating protein C-terminal" evidence="15">
    <location>
        <begin position="243"/>
        <end position="439"/>
    </location>
</feature>
<dbReference type="GO" id="GO:0005759">
    <property type="term" value="C:mitochondrial matrix"/>
    <property type="evidence" value="ECO:0007669"/>
    <property type="project" value="UniProtKB-SubCell"/>
</dbReference>
<keyword evidence="8 13" id="KW-0175">Coiled coil</keyword>
<evidence type="ECO:0000256" key="9">
    <source>
        <dbReference type="ARBA" id="ARBA00023121"/>
    </source>
</evidence>
<evidence type="ECO:0000256" key="3">
    <source>
        <dbReference type="ARBA" id="ARBA00004496"/>
    </source>
</evidence>
<dbReference type="InterPro" id="IPR026169">
    <property type="entry name" value="MIEAP"/>
</dbReference>
<keyword evidence="6" id="KW-0963">Cytoplasm</keyword>
<dbReference type="InterPro" id="IPR031981">
    <property type="entry name" value="MIEAP_C"/>
</dbReference>
<evidence type="ECO:0000256" key="12">
    <source>
        <dbReference type="ARBA" id="ARBA00032687"/>
    </source>
</evidence>
<evidence type="ECO:0000259" key="15">
    <source>
        <dbReference type="Pfam" id="PF16026"/>
    </source>
</evidence>
<dbReference type="GO" id="GO:0035694">
    <property type="term" value="P:mitochondrial protein catabolic process"/>
    <property type="evidence" value="ECO:0007669"/>
    <property type="project" value="InterPro"/>
</dbReference>
<keyword evidence="9" id="KW-0446">Lipid-binding</keyword>
<feature type="region of interest" description="Disordered" evidence="14">
    <location>
        <begin position="449"/>
        <end position="476"/>
    </location>
</feature>
<organism evidence="16 17">
    <name type="scientific">Paragonimus westermani</name>
    <dbReference type="NCBI Taxonomy" id="34504"/>
    <lineage>
        <taxon>Eukaryota</taxon>
        <taxon>Metazoa</taxon>
        <taxon>Spiralia</taxon>
        <taxon>Lophotrochozoa</taxon>
        <taxon>Platyhelminthes</taxon>
        <taxon>Trematoda</taxon>
        <taxon>Digenea</taxon>
        <taxon>Plagiorchiida</taxon>
        <taxon>Troglotremata</taxon>
        <taxon>Troglotrematidae</taxon>
        <taxon>Paragonimus</taxon>
    </lineage>
</organism>
<reference evidence="16 17" key="1">
    <citation type="submission" date="2019-07" db="EMBL/GenBank/DDBJ databases">
        <title>Annotation for the trematode Paragonimus westermani.</title>
        <authorList>
            <person name="Choi Y.-J."/>
        </authorList>
    </citation>
    <scope>NUCLEOTIDE SEQUENCE [LARGE SCALE GENOMIC DNA]</scope>
    <source>
        <strain evidence="16">180907_Pwestermani</strain>
    </source>
</reference>
<dbReference type="PANTHER" id="PTHR21771:SF0">
    <property type="entry name" value="MITOCHONDRIA-EATING PROTEIN"/>
    <property type="match status" value="1"/>
</dbReference>
<evidence type="ECO:0000313" key="16">
    <source>
        <dbReference type="EMBL" id="KAF8568476.1"/>
    </source>
</evidence>
<feature type="compositionally biased region" description="Polar residues" evidence="14">
    <location>
        <begin position="454"/>
        <end position="471"/>
    </location>
</feature>
<dbReference type="OrthoDB" id="5966837at2759"/>
<comment type="caution">
    <text evidence="16">The sequence shown here is derived from an EMBL/GenBank/DDBJ whole genome shotgun (WGS) entry which is preliminary data.</text>
</comment>
<name>A0A8T0DMB4_9TREM</name>
<dbReference type="GO" id="GO:0008289">
    <property type="term" value="F:lipid binding"/>
    <property type="evidence" value="ECO:0007669"/>
    <property type="project" value="UniProtKB-KW"/>
</dbReference>
<feature type="coiled-coil region" evidence="13">
    <location>
        <begin position="107"/>
        <end position="196"/>
    </location>
</feature>
<evidence type="ECO:0000256" key="1">
    <source>
        <dbReference type="ARBA" id="ARBA00004294"/>
    </source>
</evidence>
<accession>A0A8T0DMB4</accession>
<dbReference type="PANTHER" id="PTHR21771">
    <property type="entry name" value="MITOCHONDRIA-EATING PROTEIN-RELATED"/>
    <property type="match status" value="1"/>
</dbReference>
<comment type="similarity">
    <text evidence="4">Belongs to the MIEAP family.</text>
</comment>